<sequence length="1111" mass="124189">MFTIISSLSSFDSLATHVLSAVVPLYFTNKCAGNSPTVTGSDSFGTVGMDKRNLASSPAGSLPDFPHVGIAPDDAGDLPLPPVFHSGAAPYSPRFTLIGSQDLDLNSHPNVSTLHSYQCIGRWMGGTLNQPLFSTVAAINQCAVDIGISVHKTVKSSVRNEKLRRHVKTTTDVEHQERRLKRISGNVSSKNRTYMLPLRRNGIMYGPIKSPPTIPAHALTANVCWWERMKLAEALLKSTLEKRRCSICMYFNERTEWHTPKKVGNDGKEIVPCLNRTTHCLRFVTARTSTEKKSIYHSVLFHRSALNERQGAVWCHSTDSVAITTNRKRVSRKQRPTQLVLVCSEEYRQLPSTLSTVTVNLCLLRGSITKKGENIYDFWSEVNRKGGVHLWDVLCVTEQGSVNTTTPVCRYSLYFRPLYSILVPFPPHFATPSRLKTGAIKRCRLSHSFIYLYENICLSSTVPFSRSCESNTRWCRIINNMGDYRKHLVRLLASHLGEPGSIPDGVAPVFSHVRIVPDDASVWLVSLGSSDSTALAFRPAPRSPHFTLIGVLNYFTSIATNFTGRTSLGEPVKIHAGRDSDIFLSSMGTHNTQEHYTRPPKAFHVWAMAHLIGMAVPPLLLPRGNNLRRSLNERELNTVSTYTRLKAKSKCRNRIRLESASQKKSSGIHNTPYDRESEHVNVDAYLRKTNGQFFEETVVAAFRACCVNAYARTDIEMNIRAGLFIQLVCGIIAMMIAMRQPQLDLYKFKYEIYRITLRHTPIKAVRDKVRTIEINLRKQSLLLPANILMGALSDIGPVKLHATSELIQESLGSWTNSARITVLKLRRAQARNIGFSSCAWLSTKAARYGHALSSMKMESVLNCTVHGIVAHSGSLMAPPAKICSSVRPLSPMYTTTIATATKYCPLPQCFRECISFHVHSRLICDKTENNHAYRWKEEALGYAQVKAVQDKVRIFKINLRKMSLLLHAYILTGALSDMRPVKLVTMAGNIYPNVQRKASETVSGAVDAARSVDDGTISSTDALPRPIDIANEDDAHTSAEDVSERMDINISRIDAMQDRRRADDDLTSDTVLVASLLFGATLHWPTMYVIFDVETAPKHRYGAFRRIQRSL</sequence>
<accession>A0ABQ9IN57</accession>
<dbReference type="EMBL" id="JARBHB010000001">
    <property type="protein sequence ID" value="KAJ8898130.1"/>
    <property type="molecule type" value="Genomic_DNA"/>
</dbReference>
<name>A0ABQ9IN57_9NEOP</name>
<protein>
    <submittedName>
        <fullName evidence="1">Uncharacterized protein</fullName>
    </submittedName>
</protein>
<evidence type="ECO:0000313" key="2">
    <source>
        <dbReference type="Proteomes" id="UP001159363"/>
    </source>
</evidence>
<comment type="caution">
    <text evidence="1">The sequence shown here is derived from an EMBL/GenBank/DDBJ whole genome shotgun (WGS) entry which is preliminary data.</text>
</comment>
<dbReference type="Proteomes" id="UP001159363">
    <property type="component" value="Chromosome 1"/>
</dbReference>
<keyword evidence="2" id="KW-1185">Reference proteome</keyword>
<organism evidence="1 2">
    <name type="scientific">Dryococelus australis</name>
    <dbReference type="NCBI Taxonomy" id="614101"/>
    <lineage>
        <taxon>Eukaryota</taxon>
        <taxon>Metazoa</taxon>
        <taxon>Ecdysozoa</taxon>
        <taxon>Arthropoda</taxon>
        <taxon>Hexapoda</taxon>
        <taxon>Insecta</taxon>
        <taxon>Pterygota</taxon>
        <taxon>Neoptera</taxon>
        <taxon>Polyneoptera</taxon>
        <taxon>Phasmatodea</taxon>
        <taxon>Verophasmatodea</taxon>
        <taxon>Anareolatae</taxon>
        <taxon>Phasmatidae</taxon>
        <taxon>Eurycanthinae</taxon>
        <taxon>Dryococelus</taxon>
    </lineage>
</organism>
<proteinExistence type="predicted"/>
<gene>
    <name evidence="1" type="ORF">PR048_003490</name>
</gene>
<reference evidence="1 2" key="1">
    <citation type="submission" date="2023-02" db="EMBL/GenBank/DDBJ databases">
        <title>LHISI_Scaffold_Assembly.</title>
        <authorList>
            <person name="Stuart O.P."/>
            <person name="Cleave R."/>
            <person name="Magrath M.J.L."/>
            <person name="Mikheyev A.S."/>
        </authorList>
    </citation>
    <scope>NUCLEOTIDE SEQUENCE [LARGE SCALE GENOMIC DNA]</scope>
    <source>
        <strain evidence="1">Daus_M_001</strain>
        <tissue evidence="1">Leg muscle</tissue>
    </source>
</reference>
<evidence type="ECO:0000313" key="1">
    <source>
        <dbReference type="EMBL" id="KAJ8898130.1"/>
    </source>
</evidence>